<evidence type="ECO:0000259" key="7">
    <source>
        <dbReference type="Pfam" id="PF19289"/>
    </source>
</evidence>
<dbReference type="GO" id="GO:0005829">
    <property type="term" value="C:cytosol"/>
    <property type="evidence" value="ECO:0007669"/>
    <property type="project" value="TreeGrafter"/>
</dbReference>
<accession>A0A6G9JTC2</accession>
<dbReference type="Proteomes" id="UP000503183">
    <property type="component" value="Chromosome"/>
</dbReference>
<name>A0A6G9JTC2_9GAMM</name>
<dbReference type="PANTHER" id="PTHR30624:SF4">
    <property type="entry name" value="METALLOPROTEASE TLDD"/>
    <property type="match status" value="1"/>
</dbReference>
<dbReference type="NCBIfam" id="NF008006">
    <property type="entry name" value="PRK10735.1"/>
    <property type="match status" value="1"/>
</dbReference>
<keyword evidence="5 9" id="KW-0482">Metalloprotease</keyword>
<dbReference type="GO" id="GO:0006508">
    <property type="term" value="P:proteolysis"/>
    <property type="evidence" value="ECO:0007669"/>
    <property type="project" value="UniProtKB-KW"/>
</dbReference>
<dbReference type="Gene3D" id="3.30.2290.10">
    <property type="entry name" value="PmbA/TldD superfamily"/>
    <property type="match status" value="1"/>
</dbReference>
<dbReference type="Pfam" id="PF19289">
    <property type="entry name" value="PmbA_TldD_3rd"/>
    <property type="match status" value="1"/>
</dbReference>
<dbReference type="PIRSF" id="PIRSF004919">
    <property type="entry name" value="TldD"/>
    <property type="match status" value="1"/>
</dbReference>
<comment type="function">
    <text evidence="1">Probable metalloprotease.</text>
</comment>
<dbReference type="InterPro" id="IPR025502">
    <property type="entry name" value="TldD"/>
</dbReference>
<evidence type="ECO:0000256" key="3">
    <source>
        <dbReference type="ARBA" id="ARBA00022670"/>
    </source>
</evidence>
<dbReference type="Pfam" id="PF19290">
    <property type="entry name" value="PmbA_TldD_2nd"/>
    <property type="match status" value="1"/>
</dbReference>
<evidence type="ECO:0000313" key="10">
    <source>
        <dbReference type="Proteomes" id="UP000503183"/>
    </source>
</evidence>
<feature type="domain" description="Metalloprotease TldD/E C-terminal" evidence="7">
    <location>
        <begin position="247"/>
        <end position="481"/>
    </location>
</feature>
<organism evidence="9 10">
    <name type="scientific">Buchnera aphidicola</name>
    <name type="common">Microlophium carnosum</name>
    <dbReference type="NCBI Taxonomy" id="2708354"/>
    <lineage>
        <taxon>Bacteria</taxon>
        <taxon>Pseudomonadati</taxon>
        <taxon>Pseudomonadota</taxon>
        <taxon>Gammaproteobacteria</taxon>
        <taxon>Enterobacterales</taxon>
        <taxon>Erwiniaceae</taxon>
        <taxon>Buchnera</taxon>
    </lineage>
</organism>
<dbReference type="InterPro" id="IPR002510">
    <property type="entry name" value="Metalloprtase-TldD/E_N"/>
</dbReference>
<feature type="domain" description="Metalloprotease TldD/E central" evidence="8">
    <location>
        <begin position="129"/>
        <end position="240"/>
    </location>
</feature>
<dbReference type="GO" id="GO:0008237">
    <property type="term" value="F:metallopeptidase activity"/>
    <property type="evidence" value="ECO:0007669"/>
    <property type="project" value="UniProtKB-KW"/>
</dbReference>
<evidence type="ECO:0000256" key="5">
    <source>
        <dbReference type="ARBA" id="ARBA00023049"/>
    </source>
</evidence>
<dbReference type="PANTHER" id="PTHR30624">
    <property type="entry name" value="UNCHARACTERIZED PROTEIN TLDD AND PMBA"/>
    <property type="match status" value="1"/>
</dbReference>
<evidence type="ECO:0000256" key="1">
    <source>
        <dbReference type="ARBA" id="ARBA00002796"/>
    </source>
</evidence>
<dbReference type="InterPro" id="IPR035068">
    <property type="entry name" value="TldD/PmbA_N"/>
</dbReference>
<dbReference type="EMBL" id="CP048747">
    <property type="protein sequence ID" value="QIQ41981.1"/>
    <property type="molecule type" value="Genomic_DNA"/>
</dbReference>
<comment type="similarity">
    <text evidence="2">Belongs to the peptidase U62 family.</text>
</comment>
<sequence length="483" mass="53145">MIFELVAESLLTANKINHQDIFVSLEELCTRKLDYGDLYFQSHIHESWSLENGIIKEGNYHSDEGIGVRAIQGESTGFAYADQISINSLRTSTKKASSIIFMEGLGKIKTLSKKETKPFYSTNNPLQIFSSRDKIDLLYRANHIARSLDHRVIEVNATLTGSYEQVLIASTEGNLVADIRPSVQFSISVLVEDHGKRERGRSGGGSRTDYNFFLNKDDSAREIRIDYWSREAVRIALLNLSSKEAPSGTFPVILGSGWPGVLLHEAVGHGLEGDFNRKGTSIFTNMIGKKVASELCTIIDDGTIKDQRGSLSIDDEGTPGQYNILIKNGILKKYMQDKLNARLMGMKSTGNGRRESYSCLPMPRMTNTYMLSGKSKIDDIIKSVDYGIYAVNFSGGQVDITSGKFVFSTSEAYLIKQGKILTPIKNTTLIGSGLEVMQQISMVGNDLKMDQGMGICGKNGQNIPVGIGQPSMKLENLTIGGTV</sequence>
<dbReference type="AlphaFoldDB" id="A0A6G9JTC2"/>
<evidence type="ECO:0000256" key="4">
    <source>
        <dbReference type="ARBA" id="ARBA00022801"/>
    </source>
</evidence>
<evidence type="ECO:0000259" key="6">
    <source>
        <dbReference type="Pfam" id="PF01523"/>
    </source>
</evidence>
<reference evidence="9 10" key="1">
    <citation type="submission" date="2020-04" db="EMBL/GenBank/DDBJ databases">
        <title>Parallel evolution in the integration of a co-obligate aphid symbiosis.</title>
        <authorList>
            <person name="Monnin D."/>
            <person name="Jackson R."/>
            <person name="Kiers E.T."/>
            <person name="Bunker M."/>
            <person name="Ellers J."/>
            <person name="Henry L.M."/>
        </authorList>
    </citation>
    <scope>NUCLEOTIDE SEQUENCE [LARGE SCALE GENOMIC DNA]</scope>
    <source>
        <strain evidence="9">MCAR-56B</strain>
    </source>
</reference>
<evidence type="ECO:0000259" key="8">
    <source>
        <dbReference type="Pfam" id="PF19290"/>
    </source>
</evidence>
<dbReference type="SUPFAM" id="SSF111283">
    <property type="entry name" value="Putative modulator of DNA gyrase, PmbA/TldD"/>
    <property type="match status" value="1"/>
</dbReference>
<keyword evidence="3 9" id="KW-0645">Protease</keyword>
<evidence type="ECO:0000256" key="2">
    <source>
        <dbReference type="ARBA" id="ARBA00005836"/>
    </source>
</evidence>
<dbReference type="InterPro" id="IPR051463">
    <property type="entry name" value="Peptidase_U62_metallo"/>
</dbReference>
<dbReference type="Pfam" id="PF01523">
    <property type="entry name" value="PmbA_TldD_1st"/>
    <property type="match status" value="1"/>
</dbReference>
<keyword evidence="4" id="KW-0378">Hydrolase</keyword>
<evidence type="ECO:0000313" key="9">
    <source>
        <dbReference type="EMBL" id="QIQ41981.1"/>
    </source>
</evidence>
<feature type="domain" description="Metalloprotease TldD/E N-terminal" evidence="6">
    <location>
        <begin position="37"/>
        <end position="97"/>
    </location>
</feature>
<dbReference type="InterPro" id="IPR045569">
    <property type="entry name" value="Metalloprtase-TldD/E_C"/>
</dbReference>
<dbReference type="InterPro" id="IPR036059">
    <property type="entry name" value="TldD/PmbA_sf"/>
</dbReference>
<proteinExistence type="inferred from homology"/>
<dbReference type="InterPro" id="IPR045570">
    <property type="entry name" value="Metalloprtase-TldD/E_cen_dom"/>
</dbReference>
<protein>
    <submittedName>
        <fullName evidence="9">Metalloprotease TldD</fullName>
    </submittedName>
</protein>
<gene>
    <name evidence="9" type="primary">tldD</name>
    <name evidence="9" type="ORF">G4A98_01990</name>
</gene>